<dbReference type="InterPro" id="IPR019137">
    <property type="entry name" value="Nck-associated_protein-1"/>
</dbReference>
<dbReference type="GO" id="GO:0048812">
    <property type="term" value="P:neuron projection morphogenesis"/>
    <property type="evidence" value="ECO:0007669"/>
    <property type="project" value="TreeGrafter"/>
</dbReference>
<name>A0A913XG59_EXADI</name>
<dbReference type="PANTHER" id="PTHR12093:SF10">
    <property type="entry name" value="MEMBRANE-ASSOCIATED PROTEIN HEM"/>
    <property type="match status" value="1"/>
</dbReference>
<evidence type="ECO:0000256" key="1">
    <source>
        <dbReference type="ARBA" id="ARBA00037947"/>
    </source>
</evidence>
<evidence type="ECO:0008006" key="4">
    <source>
        <dbReference type="Google" id="ProtNLM"/>
    </source>
</evidence>
<dbReference type="OrthoDB" id="548214at2759"/>
<proteinExistence type="inferred from homology"/>
<sequence>MSRHSVTEQKLAEKLTILTERGKGMLTRIYNIKKACSDPRSRPGFLVDKTLEPAIKYIIRKFPQMDTKAPQLQPIISIQNEVMKGLSNYYFTFVDIMEFKDHACELLTAIDASFVNFDITLNYDLTKTYLDLIVTFVALMIMVSRVEDRKSVLGLFNHAFEMRNGRSEESFPRLGQMILDYENPLKKMSEQFVPHQQRVTTALQSLHEVFLRKSMTGEQWRQNQVLSIISTPNTILSPALSDIPPVEYLGMSTIQKWIIFGYTLCYQQLNMPGKTDIWKMALQDGYCMTLFRDEVLVYHKEISSLLDGIRGYGKRLRDVQDASNHISASAAVHKERRNYLRTSLNEMALILSDQPGLLGPKILVVLSALSLAQDEIQWLIRHVNTAPPRGKKISQDDFTDIKLAKLLLSVEELRTMVQKYSSVLQRYFVQYLSGFDVAVLKEVVQKISVCSEDISLIMTSFIDILSSISVKQVESGEVFDFSGLRMDWQRLQAYTSVRGSSPELKDNRDLAILMNNVSFHSSLVDTQDDILNEVSDLSIFCFYPSFFEESFLKTLEDPLQRRYTIAFPLICGHFMSCTSEFCPEERHPIGDRSLSAINLFLDSMAKEARNLLSQVCTDHIDLSQQLWHDKAVGLLSEMSAAKRKDNKSKKNVQGGFVPPGSESFRKNREQLMPLDVKLQSFTELCLAITHTEAIPVWEHIFAPKEYLSSQLEEFFAKSVLSMAQYDQDAAKIARPSEVLLNVKAMMSTLRILENFTGVDTARIFNHVLLQQTQPQDSQGANTITQMYTTWYLDVFLRRVMPDGIIYSPRRNAFVNRPGLAFRAEEFTDVNEMSALAELLGAYGMKYLGEKMMQQIASQVGELKKLVISNKEVLVALRNSFDKREESIELIRRLRNVEDVMLRVIIIGVILSFRRLTQQALATRLQSRVPYLMSCVTDMKENFPQGSSDRQVVDEMASASGQECPVDPLLCAALRPLKEKKSEDDIMVWSLLHVFIAVALPSLAYKDATLFICELEATENNAHCIGTTINHLTGALCYNNGDNPEDRLREFLAIASSSLLKLGIETEKDLRSRESTYLLLDLIVQESPYLTMDVLESCFPYALLRNAYHEVYKRRREGTI</sequence>
<dbReference type="PANTHER" id="PTHR12093">
    <property type="entry name" value="NCK-ASSOCIATED PROTEIN 1"/>
    <property type="match status" value="1"/>
</dbReference>
<dbReference type="KEGG" id="epa:110242293"/>
<evidence type="ECO:0000313" key="2">
    <source>
        <dbReference type="EnsemblMetazoa" id="XP_020903907.1"/>
    </source>
</evidence>
<dbReference type="GeneID" id="110242293"/>
<reference evidence="2" key="1">
    <citation type="submission" date="2022-11" db="UniProtKB">
        <authorList>
            <consortium name="EnsemblMetazoa"/>
        </authorList>
    </citation>
    <scope>IDENTIFICATION</scope>
</reference>
<dbReference type="Proteomes" id="UP000887567">
    <property type="component" value="Unplaced"/>
</dbReference>
<organism evidence="2 3">
    <name type="scientific">Exaiptasia diaphana</name>
    <name type="common">Tropical sea anemone</name>
    <name type="synonym">Aiptasia pulchella</name>
    <dbReference type="NCBI Taxonomy" id="2652724"/>
    <lineage>
        <taxon>Eukaryota</taxon>
        <taxon>Metazoa</taxon>
        <taxon>Cnidaria</taxon>
        <taxon>Anthozoa</taxon>
        <taxon>Hexacorallia</taxon>
        <taxon>Actiniaria</taxon>
        <taxon>Aiptasiidae</taxon>
        <taxon>Exaiptasia</taxon>
    </lineage>
</organism>
<dbReference type="AlphaFoldDB" id="A0A913XG59"/>
<dbReference type="GO" id="GO:0030866">
    <property type="term" value="P:cortical actin cytoskeleton organization"/>
    <property type="evidence" value="ECO:0007669"/>
    <property type="project" value="TreeGrafter"/>
</dbReference>
<dbReference type="RefSeq" id="XP_020903907.1">
    <property type="nucleotide sequence ID" value="XM_021048248.2"/>
</dbReference>
<comment type="similarity">
    <text evidence="1">Belongs to the HEM-1/HEM-2 family.</text>
</comment>
<dbReference type="GO" id="GO:0030031">
    <property type="term" value="P:cell projection assembly"/>
    <property type="evidence" value="ECO:0007669"/>
    <property type="project" value="TreeGrafter"/>
</dbReference>
<dbReference type="Pfam" id="PF09735">
    <property type="entry name" value="Nckap1"/>
    <property type="match status" value="1"/>
</dbReference>
<dbReference type="GO" id="GO:0031209">
    <property type="term" value="C:SCAR complex"/>
    <property type="evidence" value="ECO:0007669"/>
    <property type="project" value="TreeGrafter"/>
</dbReference>
<protein>
    <recommendedName>
        <fullName evidence="4">Nck-associated protein 1</fullName>
    </recommendedName>
</protein>
<dbReference type="OMA" id="INVWEYT"/>
<evidence type="ECO:0000313" key="3">
    <source>
        <dbReference type="Proteomes" id="UP000887567"/>
    </source>
</evidence>
<dbReference type="GO" id="GO:0016477">
    <property type="term" value="P:cell migration"/>
    <property type="evidence" value="ECO:0007669"/>
    <property type="project" value="TreeGrafter"/>
</dbReference>
<accession>A0A913XG59</accession>
<keyword evidence="3" id="KW-1185">Reference proteome</keyword>
<dbReference type="EnsemblMetazoa" id="XM_021048248.2">
    <property type="protein sequence ID" value="XP_020903907.1"/>
    <property type="gene ID" value="LOC110242293"/>
</dbReference>